<evidence type="ECO:0000313" key="9">
    <source>
        <dbReference type="EMBL" id="EEG30019.1"/>
    </source>
</evidence>
<reference evidence="9 10" key="1">
    <citation type="submission" date="2009-01" db="EMBL/GenBank/DDBJ databases">
        <authorList>
            <person name="Fulton L."/>
            <person name="Clifton S."/>
            <person name="Fulton B."/>
            <person name="Xu J."/>
            <person name="Minx P."/>
            <person name="Pepin K.H."/>
            <person name="Johnson M."/>
            <person name="Bhonagiri V."/>
            <person name="Nash W.E."/>
            <person name="Mardis E.R."/>
            <person name="Wilson R.K."/>
        </authorList>
    </citation>
    <scope>NUCLEOTIDE SEQUENCE [LARGE SCALE GENOMIC DNA]</scope>
    <source>
        <strain evidence="9 10">DSM 5476</strain>
    </source>
</reference>
<dbReference type="Pfam" id="PF05103">
    <property type="entry name" value="DivIVA"/>
    <property type="match status" value="1"/>
</dbReference>
<evidence type="ECO:0000256" key="5">
    <source>
        <dbReference type="ARBA" id="ARBA00023054"/>
    </source>
</evidence>
<dbReference type="PANTHER" id="PTHR35794">
    <property type="entry name" value="CELL DIVISION PROTEIN DIVIVA"/>
    <property type="match status" value="1"/>
</dbReference>
<accession>C0EEQ0</accession>
<keyword evidence="4" id="KW-0132">Cell division</keyword>
<feature type="compositionally biased region" description="Basic and acidic residues" evidence="8">
    <location>
        <begin position="225"/>
        <end position="254"/>
    </location>
</feature>
<keyword evidence="3" id="KW-0963">Cytoplasm</keyword>
<comment type="similarity">
    <text evidence="2">Belongs to the DivIVA family.</text>
</comment>
<feature type="compositionally biased region" description="Basic and acidic residues" evidence="8">
    <location>
        <begin position="195"/>
        <end position="208"/>
    </location>
</feature>
<dbReference type="STRING" id="537013.CLOSTMETH_02339"/>
<dbReference type="AlphaFoldDB" id="C0EEQ0"/>
<dbReference type="NCBIfam" id="TIGR03544">
    <property type="entry name" value="DivI1A_domain"/>
    <property type="match status" value="1"/>
</dbReference>
<feature type="region of interest" description="Disordered" evidence="8">
    <location>
        <begin position="169"/>
        <end position="254"/>
    </location>
</feature>
<evidence type="ECO:0000256" key="2">
    <source>
        <dbReference type="ARBA" id="ARBA00009008"/>
    </source>
</evidence>
<dbReference type="HOGENOM" id="CLU_076854_1_0_9"/>
<dbReference type="InterPro" id="IPR007793">
    <property type="entry name" value="DivIVA_fam"/>
</dbReference>
<feature type="compositionally biased region" description="Basic and acidic residues" evidence="8">
    <location>
        <begin position="178"/>
        <end position="187"/>
    </location>
</feature>
<comment type="subcellular location">
    <subcellularLocation>
        <location evidence="1">Cytoplasm</location>
    </subcellularLocation>
</comment>
<comment type="caution">
    <text evidence="9">The sequence shown here is derived from an EMBL/GenBank/DDBJ whole genome shotgun (WGS) entry which is preliminary data.</text>
</comment>
<keyword evidence="6" id="KW-0131">Cell cycle</keyword>
<gene>
    <name evidence="9" type="ORF">CLOSTMETH_02339</name>
</gene>
<feature type="coiled-coil region" evidence="7">
    <location>
        <begin position="27"/>
        <end position="61"/>
    </location>
</feature>
<evidence type="ECO:0000256" key="6">
    <source>
        <dbReference type="ARBA" id="ARBA00023306"/>
    </source>
</evidence>
<dbReference type="Gene3D" id="6.10.250.660">
    <property type="match status" value="1"/>
</dbReference>
<reference evidence="9 10" key="2">
    <citation type="submission" date="2009-02" db="EMBL/GenBank/DDBJ databases">
        <title>Draft genome sequence of Clostridium methylpentosum (DSM 5476).</title>
        <authorList>
            <person name="Sudarsanam P."/>
            <person name="Ley R."/>
            <person name="Guruge J."/>
            <person name="Turnbaugh P.J."/>
            <person name="Mahowald M."/>
            <person name="Liep D."/>
            <person name="Gordon J."/>
        </authorList>
    </citation>
    <scope>NUCLEOTIDE SEQUENCE [LARGE SCALE GENOMIC DNA]</scope>
    <source>
        <strain evidence="9 10">DSM 5476</strain>
    </source>
</reference>
<dbReference type="Proteomes" id="UP000003340">
    <property type="component" value="Unassembled WGS sequence"/>
</dbReference>
<dbReference type="GO" id="GO:0051301">
    <property type="term" value="P:cell division"/>
    <property type="evidence" value="ECO:0007669"/>
    <property type="project" value="UniProtKB-KW"/>
</dbReference>
<evidence type="ECO:0000256" key="3">
    <source>
        <dbReference type="ARBA" id="ARBA00022490"/>
    </source>
</evidence>
<evidence type="ECO:0000256" key="4">
    <source>
        <dbReference type="ARBA" id="ARBA00022618"/>
    </source>
</evidence>
<evidence type="ECO:0000256" key="1">
    <source>
        <dbReference type="ARBA" id="ARBA00004496"/>
    </source>
</evidence>
<organism evidence="9 10">
    <name type="scientific">[Clostridium] methylpentosum DSM 5476</name>
    <dbReference type="NCBI Taxonomy" id="537013"/>
    <lineage>
        <taxon>Bacteria</taxon>
        <taxon>Bacillati</taxon>
        <taxon>Bacillota</taxon>
        <taxon>Clostridia</taxon>
        <taxon>Eubacteriales</taxon>
        <taxon>Oscillospiraceae</taxon>
        <taxon>Oscillospiraceae incertae sedis</taxon>
    </lineage>
</organism>
<evidence type="ECO:0000256" key="7">
    <source>
        <dbReference type="SAM" id="Coils"/>
    </source>
</evidence>
<evidence type="ECO:0000256" key="8">
    <source>
        <dbReference type="SAM" id="MobiDB-lite"/>
    </source>
</evidence>
<evidence type="ECO:0000313" key="10">
    <source>
        <dbReference type="Proteomes" id="UP000003340"/>
    </source>
</evidence>
<dbReference type="InterPro" id="IPR019933">
    <property type="entry name" value="DivIVA_domain"/>
</dbReference>
<protein>
    <submittedName>
        <fullName evidence="9">DivIVA domain protein</fullName>
    </submittedName>
</protein>
<keyword evidence="10" id="KW-1185">Reference proteome</keyword>
<keyword evidence="5 7" id="KW-0175">Coiled coil</keyword>
<dbReference type="GO" id="GO:0005737">
    <property type="term" value="C:cytoplasm"/>
    <property type="evidence" value="ECO:0007669"/>
    <property type="project" value="UniProtKB-SubCell"/>
</dbReference>
<dbReference type="eggNOG" id="COG3599">
    <property type="taxonomic scope" value="Bacteria"/>
</dbReference>
<sequence>MTANELRNKSFDKGAFGYKAEEVHLFLNEMADYLETLERQNMELEGKITTLNNQLAEYTNNEDSMKDIIVSAQRISTTVVQEAKEKAQQIVSEAQIKSSSIVSEATMKSAKTLKEAEAKAESMVAQSRDQAEIEKHRLDTMQKEVSKFKSNLLSIYKAHLDLITKLPEVKPEAAQQQERPRRAERTVEQSPESAPAEKPREKKAEAADKPTAADFGGTTPFKIVITEKDSPKAKSERSDFKSRFGELKFGESQK</sequence>
<dbReference type="PANTHER" id="PTHR35794:SF2">
    <property type="entry name" value="CELL DIVISION PROTEIN DIVIVA"/>
    <property type="match status" value="1"/>
</dbReference>
<dbReference type="EMBL" id="ACEC01000077">
    <property type="protein sequence ID" value="EEG30019.1"/>
    <property type="molecule type" value="Genomic_DNA"/>
</dbReference>
<name>C0EEQ0_9FIRM</name>
<proteinExistence type="inferred from homology"/>